<name>X0GKA4_FUSOX</name>
<dbReference type="AlphaFoldDB" id="X0GKA4"/>
<gene>
    <name evidence="1" type="ORF">FOPG_19653</name>
</gene>
<organism evidence="1">
    <name type="scientific">Fusarium oxysporum f. sp. conglutinans race 2 54008</name>
    <dbReference type="NCBI Taxonomy" id="1089457"/>
    <lineage>
        <taxon>Eukaryota</taxon>
        <taxon>Fungi</taxon>
        <taxon>Dikarya</taxon>
        <taxon>Ascomycota</taxon>
        <taxon>Pezizomycotina</taxon>
        <taxon>Sordariomycetes</taxon>
        <taxon>Hypocreomycetidae</taxon>
        <taxon>Hypocreales</taxon>
        <taxon>Nectriaceae</taxon>
        <taxon>Fusarium</taxon>
        <taxon>Fusarium oxysporum species complex</taxon>
    </lineage>
</organism>
<proteinExistence type="predicted"/>
<dbReference type="Proteomes" id="UP000030676">
    <property type="component" value="Unassembled WGS sequence"/>
</dbReference>
<dbReference type="EMBL" id="KK034388">
    <property type="protein sequence ID" value="EXL64077.1"/>
    <property type="molecule type" value="Genomic_DNA"/>
</dbReference>
<reference evidence="1" key="1">
    <citation type="submission" date="2011-11" db="EMBL/GenBank/DDBJ databases">
        <title>The Genome Sequence of Fusarium oxysporum PHW808.</title>
        <authorList>
            <consortium name="The Broad Institute Genome Sequencing Platform"/>
            <person name="Ma L.-J."/>
            <person name="Gale L.R."/>
            <person name="Schwartz D.C."/>
            <person name="Zhou S."/>
            <person name="Corby-Kistler H."/>
            <person name="Young S.K."/>
            <person name="Zeng Q."/>
            <person name="Gargeya S."/>
            <person name="Fitzgerald M."/>
            <person name="Haas B."/>
            <person name="Abouelleil A."/>
            <person name="Alvarado L."/>
            <person name="Arachchi H.M."/>
            <person name="Berlin A."/>
            <person name="Brown A."/>
            <person name="Chapman S.B."/>
            <person name="Chen Z."/>
            <person name="Dunbar C."/>
            <person name="Freedman E."/>
            <person name="Gearin G."/>
            <person name="Goldberg J."/>
            <person name="Griggs A."/>
            <person name="Gujja S."/>
            <person name="Heiman D."/>
            <person name="Howarth C."/>
            <person name="Larson L."/>
            <person name="Lui A."/>
            <person name="MacDonald P.J.P."/>
            <person name="Montmayeur A."/>
            <person name="Murphy C."/>
            <person name="Neiman D."/>
            <person name="Pearson M."/>
            <person name="Priest M."/>
            <person name="Roberts A."/>
            <person name="Saif S."/>
            <person name="Shea T."/>
            <person name="Shenoy N."/>
            <person name="Sisk P."/>
            <person name="Stolte C."/>
            <person name="Sykes S."/>
            <person name="Wortman J."/>
            <person name="Nusbaum C."/>
            <person name="Birren B."/>
        </authorList>
    </citation>
    <scope>NUCLEOTIDE SEQUENCE [LARGE SCALE GENOMIC DNA]</scope>
    <source>
        <strain evidence="1">54008</strain>
    </source>
</reference>
<dbReference type="HOGENOM" id="CLU_3351175_0_0_1"/>
<reference evidence="1" key="2">
    <citation type="submission" date="2014-03" db="EMBL/GenBank/DDBJ databases">
        <title>The Genome Annotation of Fusarium oxysporum PHW808.</title>
        <authorList>
            <consortium name="The Broad Institute Genomics Platform"/>
            <person name="Ma L.-J."/>
            <person name="Corby-Kistler H."/>
            <person name="Broz K."/>
            <person name="Gale L.R."/>
            <person name="Jonkers W."/>
            <person name="O'Donnell K."/>
            <person name="Ploetz R."/>
            <person name="Steinberg C."/>
            <person name="Schwartz D.C."/>
            <person name="VanEtten H."/>
            <person name="Zhou S."/>
            <person name="Young S.K."/>
            <person name="Zeng Q."/>
            <person name="Gargeya S."/>
            <person name="Fitzgerald M."/>
            <person name="Abouelleil A."/>
            <person name="Alvarado L."/>
            <person name="Chapman S.B."/>
            <person name="Gainer-Dewar J."/>
            <person name="Goldberg J."/>
            <person name="Griggs A."/>
            <person name="Gujja S."/>
            <person name="Hansen M."/>
            <person name="Howarth C."/>
            <person name="Imamovic A."/>
            <person name="Ireland A."/>
            <person name="Larimer J."/>
            <person name="McCowan C."/>
            <person name="Murphy C."/>
            <person name="Pearson M."/>
            <person name="Poon T.W."/>
            <person name="Priest M."/>
            <person name="Roberts A."/>
            <person name="Saif S."/>
            <person name="Shea T."/>
            <person name="Sykes S."/>
            <person name="Wortman J."/>
            <person name="Nusbaum C."/>
            <person name="Birren B."/>
        </authorList>
    </citation>
    <scope>NUCLEOTIDE SEQUENCE</scope>
    <source>
        <strain evidence="1">54008</strain>
    </source>
</reference>
<sequence length="37" mass="4010">MSVSTIPSASVFPDLTGAMARRYCHWQASLYGSDSCL</sequence>
<accession>X0GKA4</accession>
<protein>
    <submittedName>
        <fullName evidence="1">Uncharacterized protein</fullName>
    </submittedName>
</protein>
<evidence type="ECO:0000313" key="1">
    <source>
        <dbReference type="EMBL" id="EXL64077.1"/>
    </source>
</evidence>